<gene>
    <name evidence="24" type="ORF">EHQ58_00555</name>
</gene>
<sequence length="854" mass="96032">MKQEANGVFEKLFIIWFRDITAWIWEGRRPVRNTAIAIVVILALDVFLLTASVKDFFRLKEAAIYDIPSILYAIGDNGKYEPIAEYYKFSRIPVDLKALPPEKTQSLGDHRNKVIQSFLSTEDNQFYSHSGIDLKGIARAFVVNILAGRVKEGASTITQQVARLKYLTIERSIARKAREAWLAMLLEFAYPKDKILEVYLNEIPLGHGTIGVGAASRFYFRKEIQDVSWGEAAILASLTTRPTQFSPLTNPLSSVQKVRVVFKKLIENGRLSVADAEKEYISLMDYYANLNRSPNDSAFSDRLNRFPYVTEYIRKNLLKTIGKDRLYNGGLKIYSTIQIRHQEEAEKAMKPALQQQTLESNQRAFRNVDAFDDQFGASYDIISDLHDIPEFKFKISRTERTFQSAYQEEIRDVFSTLNLLSGDDDLGELLDKNYSNQSTQDHLLPVEGSLIAIRPNSGYITAVVGGSGFRSDNQQIRSFQAFRQPGSAFKPILYAAAMDYSGKNPDPIKNVTPATLFVDSPLQYLMEDGDEWAPENYSSEYSGFVLLRKALEQSKNSVAVRVLEQIGLSNIMDTLRGLLQLPGRDIPYNFSVSLGSFELTPYELTRAYTALASGGKTVNPLSVLYVENQYGEIIKDYRKEFDDSDRKQVISPEAAYLITDMMGDVITEGTGRSAMSYGLNRKAYGKTGTTNNFRDAWFVGYTPELVTSVWFGYDVGTISLGRGMTGGRLSAPVWGRFMARALEREPRAEFEWAKSVNIVRRTICTMSGKLPGPQCHETMEEGFIPSTVPKDICNDHGSSWNVVETPSVRPQGTTPKPKVSVNANKPKVEAVVPQTTAKKKKKKSLFSGDEDIDY</sequence>
<comment type="caution">
    <text evidence="24">The sequence shown here is derived from an EMBL/GenBank/DDBJ whole genome shotgun (WGS) entry which is preliminary data.</text>
</comment>
<evidence type="ECO:0000256" key="9">
    <source>
        <dbReference type="ARBA" id="ARBA00022692"/>
    </source>
</evidence>
<dbReference type="OrthoDB" id="343702at2"/>
<evidence type="ECO:0000256" key="5">
    <source>
        <dbReference type="ARBA" id="ARBA00022645"/>
    </source>
</evidence>
<evidence type="ECO:0000256" key="1">
    <source>
        <dbReference type="ARBA" id="ARBA00004370"/>
    </source>
</evidence>
<feature type="domain" description="Penicillin-binding protein transpeptidase" evidence="22">
    <location>
        <begin position="448"/>
        <end position="714"/>
    </location>
</feature>
<keyword evidence="5" id="KW-0121">Carboxypeptidase</keyword>
<dbReference type="InterPro" id="IPR036950">
    <property type="entry name" value="PBP_transglycosylase"/>
</dbReference>
<dbReference type="GO" id="GO:0008658">
    <property type="term" value="F:penicillin binding"/>
    <property type="evidence" value="ECO:0007669"/>
    <property type="project" value="InterPro"/>
</dbReference>
<evidence type="ECO:0000256" key="16">
    <source>
        <dbReference type="ARBA" id="ARBA00023316"/>
    </source>
</evidence>
<dbReference type="PANTHER" id="PTHR32282">
    <property type="entry name" value="BINDING PROTEIN TRANSPEPTIDASE, PUTATIVE-RELATED"/>
    <property type="match status" value="1"/>
</dbReference>
<evidence type="ECO:0000256" key="8">
    <source>
        <dbReference type="ARBA" id="ARBA00022679"/>
    </source>
</evidence>
<keyword evidence="10" id="KW-0378">Hydrolase</keyword>
<feature type="compositionally biased region" description="Polar residues" evidence="20">
    <location>
        <begin position="805"/>
        <end position="814"/>
    </location>
</feature>
<organism evidence="24 25">
    <name type="scientific">Leptospira ognonensis</name>
    <dbReference type="NCBI Taxonomy" id="2484945"/>
    <lineage>
        <taxon>Bacteria</taxon>
        <taxon>Pseudomonadati</taxon>
        <taxon>Spirochaetota</taxon>
        <taxon>Spirochaetia</taxon>
        <taxon>Leptospirales</taxon>
        <taxon>Leptospiraceae</taxon>
        <taxon>Leptospira</taxon>
    </lineage>
</organism>
<comment type="pathway">
    <text evidence="2">Cell wall biogenesis; peptidoglycan biosynthesis.</text>
</comment>
<evidence type="ECO:0000256" key="3">
    <source>
        <dbReference type="ARBA" id="ARBA00007090"/>
    </source>
</evidence>
<dbReference type="Gene3D" id="1.10.3810.10">
    <property type="entry name" value="Biosynthetic peptidoglycan transglycosylase-like"/>
    <property type="match status" value="1"/>
</dbReference>
<evidence type="ECO:0000256" key="14">
    <source>
        <dbReference type="ARBA" id="ARBA00023136"/>
    </source>
</evidence>
<dbReference type="PANTHER" id="PTHR32282:SF27">
    <property type="entry name" value="PENICILLIN-BINDING PROTEIN 1A"/>
    <property type="match status" value="1"/>
</dbReference>
<dbReference type="GO" id="GO:0016020">
    <property type="term" value="C:membrane"/>
    <property type="evidence" value="ECO:0007669"/>
    <property type="project" value="UniProtKB-SubCell"/>
</dbReference>
<evidence type="ECO:0000256" key="4">
    <source>
        <dbReference type="ARBA" id="ARBA00007739"/>
    </source>
</evidence>
<comment type="similarity">
    <text evidence="4">In the N-terminal section; belongs to the glycosyltransferase 51 family.</text>
</comment>
<feature type="domain" description="Glycosyl transferase family 51" evidence="23">
    <location>
        <begin position="107"/>
        <end position="264"/>
    </location>
</feature>
<keyword evidence="25" id="KW-1185">Reference proteome</keyword>
<evidence type="ECO:0000256" key="17">
    <source>
        <dbReference type="ARBA" id="ARBA00044770"/>
    </source>
</evidence>
<dbReference type="EC" id="2.4.99.28" evidence="17"/>
<keyword evidence="12" id="KW-0573">Peptidoglycan synthesis</keyword>
<dbReference type="InterPro" id="IPR050396">
    <property type="entry name" value="Glycosyltr_51/Transpeptidase"/>
</dbReference>
<keyword evidence="7" id="KW-0328">Glycosyltransferase</keyword>
<keyword evidence="16" id="KW-0961">Cell wall biogenesis/degradation</keyword>
<dbReference type="GO" id="GO:0008955">
    <property type="term" value="F:peptidoglycan glycosyltransferase activity"/>
    <property type="evidence" value="ECO:0007669"/>
    <property type="project" value="UniProtKB-EC"/>
</dbReference>
<keyword evidence="9 21" id="KW-0812">Transmembrane</keyword>
<reference evidence="24" key="1">
    <citation type="journal article" date="2019" name="PLoS Negl. Trop. Dis.">
        <title>Revisiting the worldwide diversity of Leptospira species in the environment.</title>
        <authorList>
            <person name="Vincent A.T."/>
            <person name="Schiettekatte O."/>
            <person name="Bourhy P."/>
            <person name="Veyrier F.J."/>
            <person name="Picardeau M."/>
        </authorList>
    </citation>
    <scope>NUCLEOTIDE SEQUENCE [LARGE SCALE GENOMIC DNA]</scope>
    <source>
        <strain evidence="24">201702476</strain>
    </source>
</reference>
<dbReference type="InterPro" id="IPR023346">
    <property type="entry name" value="Lysozyme-like_dom_sf"/>
</dbReference>
<keyword evidence="15" id="KW-0511">Multifunctional enzyme</keyword>
<accession>A0A4R9KCU4</accession>
<comment type="catalytic activity">
    <reaction evidence="18">
        <text>[GlcNAc-(1-&gt;4)-Mur2Ac(oyl-L-Ala-gamma-D-Glu-L-Lys-D-Ala-D-Ala)](n)-di-trans,octa-cis-undecaprenyl diphosphate + beta-D-GlcNAc-(1-&gt;4)-Mur2Ac(oyl-L-Ala-gamma-D-Glu-L-Lys-D-Ala-D-Ala)-di-trans,octa-cis-undecaprenyl diphosphate = [GlcNAc-(1-&gt;4)-Mur2Ac(oyl-L-Ala-gamma-D-Glu-L-Lys-D-Ala-D-Ala)](n+1)-di-trans,octa-cis-undecaprenyl diphosphate + di-trans,octa-cis-undecaprenyl diphosphate + H(+)</text>
        <dbReference type="Rhea" id="RHEA:23708"/>
        <dbReference type="Rhea" id="RHEA-COMP:9602"/>
        <dbReference type="Rhea" id="RHEA-COMP:9603"/>
        <dbReference type="ChEBI" id="CHEBI:15378"/>
        <dbReference type="ChEBI" id="CHEBI:58405"/>
        <dbReference type="ChEBI" id="CHEBI:60033"/>
        <dbReference type="ChEBI" id="CHEBI:78435"/>
        <dbReference type="EC" id="2.4.99.28"/>
    </reaction>
</comment>
<evidence type="ECO:0000256" key="7">
    <source>
        <dbReference type="ARBA" id="ARBA00022676"/>
    </source>
</evidence>
<evidence type="ECO:0000256" key="21">
    <source>
        <dbReference type="SAM" id="Phobius"/>
    </source>
</evidence>
<evidence type="ECO:0000259" key="23">
    <source>
        <dbReference type="Pfam" id="PF00912"/>
    </source>
</evidence>
<evidence type="ECO:0000313" key="24">
    <source>
        <dbReference type="EMBL" id="TGL63891.1"/>
    </source>
</evidence>
<feature type="region of interest" description="Disordered" evidence="20">
    <location>
        <begin position="805"/>
        <end position="854"/>
    </location>
</feature>
<evidence type="ECO:0000256" key="20">
    <source>
        <dbReference type="SAM" id="MobiDB-lite"/>
    </source>
</evidence>
<evidence type="ECO:0000256" key="12">
    <source>
        <dbReference type="ARBA" id="ARBA00022984"/>
    </source>
</evidence>
<dbReference type="GO" id="GO:0030288">
    <property type="term" value="C:outer membrane-bounded periplasmic space"/>
    <property type="evidence" value="ECO:0007669"/>
    <property type="project" value="TreeGrafter"/>
</dbReference>
<dbReference type="SUPFAM" id="SSF53955">
    <property type="entry name" value="Lysozyme-like"/>
    <property type="match status" value="1"/>
</dbReference>
<keyword evidence="11" id="KW-0133">Cell shape</keyword>
<evidence type="ECO:0000256" key="10">
    <source>
        <dbReference type="ARBA" id="ARBA00022801"/>
    </source>
</evidence>
<dbReference type="RefSeq" id="WP_135621388.1">
    <property type="nucleotide sequence ID" value="NZ_RQGD01000002.1"/>
</dbReference>
<dbReference type="InterPro" id="IPR012338">
    <property type="entry name" value="Beta-lactam/transpept-like"/>
</dbReference>
<dbReference type="InterPro" id="IPR001460">
    <property type="entry name" value="PCN-bd_Tpept"/>
</dbReference>
<dbReference type="InterPro" id="IPR001264">
    <property type="entry name" value="Glyco_trans_51"/>
</dbReference>
<dbReference type="GO" id="GO:0006508">
    <property type="term" value="P:proteolysis"/>
    <property type="evidence" value="ECO:0007669"/>
    <property type="project" value="UniProtKB-KW"/>
</dbReference>
<dbReference type="GO" id="GO:0004180">
    <property type="term" value="F:carboxypeptidase activity"/>
    <property type="evidence" value="ECO:0007669"/>
    <property type="project" value="UniProtKB-KW"/>
</dbReference>
<dbReference type="Proteomes" id="UP000297693">
    <property type="component" value="Unassembled WGS sequence"/>
</dbReference>
<protein>
    <recommendedName>
        <fullName evidence="17">peptidoglycan glycosyltransferase</fullName>
        <ecNumber evidence="17">2.4.99.28</ecNumber>
    </recommendedName>
</protein>
<dbReference type="FunFam" id="1.10.3810.10:FF:000003">
    <property type="entry name" value="Penicillin-binding protein 1a"/>
    <property type="match status" value="1"/>
</dbReference>
<feature type="transmembrane region" description="Helical" evidence="21">
    <location>
        <begin position="34"/>
        <end position="53"/>
    </location>
</feature>
<comment type="subcellular location">
    <subcellularLocation>
        <location evidence="1">Membrane</location>
    </subcellularLocation>
</comment>
<dbReference type="NCBIfam" id="TIGR02074">
    <property type="entry name" value="PBP_1a_fam"/>
    <property type="match status" value="1"/>
</dbReference>
<evidence type="ECO:0000256" key="19">
    <source>
        <dbReference type="ARBA" id="ARBA00060592"/>
    </source>
</evidence>
<evidence type="ECO:0000256" key="15">
    <source>
        <dbReference type="ARBA" id="ARBA00023268"/>
    </source>
</evidence>
<keyword evidence="8" id="KW-0808">Transferase</keyword>
<keyword evidence="13 21" id="KW-1133">Transmembrane helix</keyword>
<keyword evidence="14 21" id="KW-0472">Membrane</keyword>
<evidence type="ECO:0000256" key="18">
    <source>
        <dbReference type="ARBA" id="ARBA00049902"/>
    </source>
</evidence>
<evidence type="ECO:0000256" key="11">
    <source>
        <dbReference type="ARBA" id="ARBA00022960"/>
    </source>
</evidence>
<dbReference type="Gene3D" id="3.40.710.10">
    <property type="entry name" value="DD-peptidase/beta-lactamase superfamily"/>
    <property type="match status" value="2"/>
</dbReference>
<proteinExistence type="inferred from homology"/>
<dbReference type="EMBL" id="RQGD01000002">
    <property type="protein sequence ID" value="TGL63891.1"/>
    <property type="molecule type" value="Genomic_DNA"/>
</dbReference>
<dbReference type="GO" id="GO:0071555">
    <property type="term" value="P:cell wall organization"/>
    <property type="evidence" value="ECO:0007669"/>
    <property type="project" value="UniProtKB-KW"/>
</dbReference>
<keyword evidence="6" id="KW-0645">Protease</keyword>
<dbReference type="GO" id="GO:0008360">
    <property type="term" value="P:regulation of cell shape"/>
    <property type="evidence" value="ECO:0007669"/>
    <property type="project" value="UniProtKB-KW"/>
</dbReference>
<comment type="pathway">
    <text evidence="19">Glycan biosynthesis.</text>
</comment>
<dbReference type="SUPFAM" id="SSF56601">
    <property type="entry name" value="beta-lactamase/transpeptidase-like"/>
    <property type="match status" value="1"/>
</dbReference>
<dbReference type="GO" id="GO:0009252">
    <property type="term" value="P:peptidoglycan biosynthetic process"/>
    <property type="evidence" value="ECO:0007669"/>
    <property type="project" value="UniProtKB-KW"/>
</dbReference>
<comment type="similarity">
    <text evidence="3">In the C-terminal section; belongs to the transpeptidase family.</text>
</comment>
<evidence type="ECO:0000256" key="13">
    <source>
        <dbReference type="ARBA" id="ARBA00022989"/>
    </source>
</evidence>
<dbReference type="Pfam" id="PF00912">
    <property type="entry name" value="Transgly"/>
    <property type="match status" value="1"/>
</dbReference>
<evidence type="ECO:0000256" key="6">
    <source>
        <dbReference type="ARBA" id="ARBA00022670"/>
    </source>
</evidence>
<evidence type="ECO:0000313" key="25">
    <source>
        <dbReference type="Proteomes" id="UP000297693"/>
    </source>
</evidence>
<evidence type="ECO:0000259" key="22">
    <source>
        <dbReference type="Pfam" id="PF00905"/>
    </source>
</evidence>
<dbReference type="AlphaFoldDB" id="A0A4R9KCU4"/>
<name>A0A4R9KCU4_9LEPT</name>
<dbReference type="Pfam" id="PF00905">
    <property type="entry name" value="Transpeptidase"/>
    <property type="match status" value="1"/>
</dbReference>
<evidence type="ECO:0000256" key="2">
    <source>
        <dbReference type="ARBA" id="ARBA00004752"/>
    </source>
</evidence>